<dbReference type="SMR" id="A0A7G7YI75"/>
<gene>
    <name evidence="2" type="primary">ATP8</name>
</gene>
<name>A0A7G7YI75_9CRUS</name>
<evidence type="ECO:0000313" key="2">
    <source>
        <dbReference type="EMBL" id="QNH94195.1"/>
    </source>
</evidence>
<feature type="transmembrane region" description="Helical" evidence="1">
    <location>
        <begin position="7"/>
        <end position="29"/>
    </location>
</feature>
<evidence type="ECO:0000256" key="1">
    <source>
        <dbReference type="SAM" id="Phobius"/>
    </source>
</evidence>
<proteinExistence type="predicted"/>
<keyword evidence="2" id="KW-0496">Mitochondrion</keyword>
<sequence>MPHMSPILWSVILAMSFSLMMMMLAMMYFNSSPLIPCHETKKLSSPTNKWPW</sequence>
<organism evidence="2">
    <name type="scientific">Eochionelasmus coreana</name>
    <dbReference type="NCBI Taxonomy" id="2764602"/>
    <lineage>
        <taxon>Eukaryota</taxon>
        <taxon>Metazoa</taxon>
        <taxon>Ecdysozoa</taxon>
        <taxon>Arthropoda</taxon>
        <taxon>Crustacea</taxon>
        <taxon>Multicrustacea</taxon>
        <taxon>Cirripedia</taxon>
        <taxon>Thoracica</taxon>
        <taxon>Thoracicalcarea</taxon>
        <taxon>Balanomorpha</taxon>
        <taxon>Chthamaloidea</taxon>
        <taxon>Pachylasmatidae</taxon>
        <taxon>Eochionelasmus</taxon>
    </lineage>
</organism>
<dbReference type="EMBL" id="MT491209">
    <property type="protein sequence ID" value="QNH94195.1"/>
    <property type="molecule type" value="Genomic_DNA"/>
</dbReference>
<keyword evidence="1" id="KW-0812">Transmembrane</keyword>
<dbReference type="AlphaFoldDB" id="A0A7G7YI75"/>
<keyword evidence="1" id="KW-1133">Transmembrane helix</keyword>
<protein>
    <submittedName>
        <fullName evidence="2">ATP synthase F0 subunit 8</fullName>
    </submittedName>
</protein>
<accession>A0A7G7YI75</accession>
<geneLocation type="mitochondrion" evidence="2"/>
<keyword evidence="1" id="KW-0472">Membrane</keyword>
<reference evidence="2" key="1">
    <citation type="submission" date="2020-05" db="EMBL/GenBank/DDBJ databases">
        <title>The complete mitochondrial genome of hydrothermal vent barnacle Eochionelasmus coreana (Cirripedia: Thoracia) from the Indian Ocean.</title>
        <authorList>
            <person name="Lee W.-K."/>
            <person name="Chan B.K.K."/>
            <person name="Ju S.-J."/>
            <person name="Kim D.-S."/>
            <person name="Kim S.-J."/>
        </authorList>
    </citation>
    <scope>NUCLEOTIDE SEQUENCE</scope>
</reference>